<feature type="domain" description="HTH gntR-type" evidence="5">
    <location>
        <begin position="1"/>
        <end position="67"/>
    </location>
</feature>
<name>A0A4R7C7Q6_9HYPH</name>
<dbReference type="EMBL" id="SNZR01000011">
    <property type="protein sequence ID" value="TDR94448.1"/>
    <property type="molecule type" value="Genomic_DNA"/>
</dbReference>
<dbReference type="PRINTS" id="PR00035">
    <property type="entry name" value="HTHGNTR"/>
</dbReference>
<dbReference type="Proteomes" id="UP000295122">
    <property type="component" value="Unassembled WGS sequence"/>
</dbReference>
<dbReference type="InterPro" id="IPR008920">
    <property type="entry name" value="TF_FadR/GntR_C"/>
</dbReference>
<dbReference type="Pfam" id="PF00392">
    <property type="entry name" value="GntR"/>
    <property type="match status" value="1"/>
</dbReference>
<dbReference type="Gene3D" id="1.10.10.10">
    <property type="entry name" value="Winged helix-like DNA-binding domain superfamily/Winged helix DNA-binding domain"/>
    <property type="match status" value="1"/>
</dbReference>
<dbReference type="InterPro" id="IPR036390">
    <property type="entry name" value="WH_DNA-bd_sf"/>
</dbReference>
<comment type="caution">
    <text evidence="6">The sequence shown here is derived from an EMBL/GenBank/DDBJ whole genome shotgun (WGS) entry which is preliminary data.</text>
</comment>
<dbReference type="GO" id="GO:0003677">
    <property type="term" value="F:DNA binding"/>
    <property type="evidence" value="ECO:0007669"/>
    <property type="project" value="UniProtKB-KW"/>
</dbReference>
<dbReference type="SUPFAM" id="SSF46785">
    <property type="entry name" value="Winged helix' DNA-binding domain"/>
    <property type="match status" value="1"/>
</dbReference>
<dbReference type="PANTHER" id="PTHR43537:SF5">
    <property type="entry name" value="UXU OPERON TRANSCRIPTIONAL REGULATOR"/>
    <property type="match status" value="1"/>
</dbReference>
<proteinExistence type="predicted"/>
<dbReference type="InterPro" id="IPR011711">
    <property type="entry name" value="GntR_C"/>
</dbReference>
<keyword evidence="2" id="KW-0238">DNA-binding</keyword>
<dbReference type="SUPFAM" id="SSF48008">
    <property type="entry name" value="GntR ligand-binding domain-like"/>
    <property type="match status" value="1"/>
</dbReference>
<feature type="region of interest" description="Disordered" evidence="4">
    <location>
        <begin position="66"/>
        <end position="93"/>
    </location>
</feature>
<evidence type="ECO:0000259" key="5">
    <source>
        <dbReference type="PROSITE" id="PS50949"/>
    </source>
</evidence>
<evidence type="ECO:0000256" key="4">
    <source>
        <dbReference type="SAM" id="MobiDB-lite"/>
    </source>
</evidence>
<dbReference type="GO" id="GO:0003700">
    <property type="term" value="F:DNA-binding transcription factor activity"/>
    <property type="evidence" value="ECO:0007669"/>
    <property type="project" value="InterPro"/>
</dbReference>
<keyword evidence="3" id="KW-0804">Transcription</keyword>
<organism evidence="6 7">
    <name type="scientific">Enterovirga rhinocerotis</name>
    <dbReference type="NCBI Taxonomy" id="1339210"/>
    <lineage>
        <taxon>Bacteria</taxon>
        <taxon>Pseudomonadati</taxon>
        <taxon>Pseudomonadota</taxon>
        <taxon>Alphaproteobacteria</taxon>
        <taxon>Hyphomicrobiales</taxon>
        <taxon>Methylobacteriaceae</taxon>
        <taxon>Enterovirga</taxon>
    </lineage>
</organism>
<dbReference type="RefSeq" id="WP_133769341.1">
    <property type="nucleotide sequence ID" value="NZ_SNZR01000011.1"/>
</dbReference>
<dbReference type="PANTHER" id="PTHR43537">
    <property type="entry name" value="TRANSCRIPTIONAL REGULATOR, GNTR FAMILY"/>
    <property type="match status" value="1"/>
</dbReference>
<evidence type="ECO:0000256" key="1">
    <source>
        <dbReference type="ARBA" id="ARBA00023015"/>
    </source>
</evidence>
<dbReference type="InterPro" id="IPR000524">
    <property type="entry name" value="Tscrpt_reg_HTH_GntR"/>
</dbReference>
<accession>A0A4R7C7Q6</accession>
<protein>
    <submittedName>
        <fullName evidence="6">GntR family transcriptional regulator</fullName>
    </submittedName>
</protein>
<evidence type="ECO:0000256" key="2">
    <source>
        <dbReference type="ARBA" id="ARBA00023125"/>
    </source>
</evidence>
<evidence type="ECO:0000313" key="6">
    <source>
        <dbReference type="EMBL" id="TDR94448.1"/>
    </source>
</evidence>
<dbReference type="PROSITE" id="PS50949">
    <property type="entry name" value="HTH_GNTR"/>
    <property type="match status" value="1"/>
</dbReference>
<dbReference type="SMART" id="SM00895">
    <property type="entry name" value="FCD"/>
    <property type="match status" value="1"/>
</dbReference>
<dbReference type="Gene3D" id="1.20.120.530">
    <property type="entry name" value="GntR ligand-binding domain-like"/>
    <property type="match status" value="1"/>
</dbReference>
<reference evidence="6 7" key="1">
    <citation type="submission" date="2019-03" db="EMBL/GenBank/DDBJ databases">
        <title>Genomic Encyclopedia of Type Strains, Phase IV (KMG-IV): sequencing the most valuable type-strain genomes for metagenomic binning, comparative biology and taxonomic classification.</title>
        <authorList>
            <person name="Goeker M."/>
        </authorList>
    </citation>
    <scope>NUCLEOTIDE SEQUENCE [LARGE SCALE GENOMIC DNA]</scope>
    <source>
        <strain evidence="6 7">DSM 25903</strain>
    </source>
</reference>
<dbReference type="AlphaFoldDB" id="A0A4R7C7Q6"/>
<dbReference type="OrthoDB" id="7347280at2"/>
<keyword evidence="1" id="KW-0805">Transcription regulation</keyword>
<dbReference type="SMART" id="SM00345">
    <property type="entry name" value="HTH_GNTR"/>
    <property type="match status" value="1"/>
</dbReference>
<dbReference type="Pfam" id="PF07729">
    <property type="entry name" value="FCD"/>
    <property type="match status" value="1"/>
</dbReference>
<dbReference type="InterPro" id="IPR036388">
    <property type="entry name" value="WH-like_DNA-bd_sf"/>
</dbReference>
<keyword evidence="7" id="KW-1185">Reference proteome</keyword>
<sequence>MPSTIEQTLQEWLERAPLGPDGRIPAERILATELGVSRAELRKVLARLEEDGRLLRQVGRGSFLQGRLEAQSRPDGRLASSEPSDDLAASSSPRDVMQARLVLEPLLAGLAAENATGRQVAGLLSRTEGSDHASAGDREAADRDFHHAIAEATRNPVLIAAYERLAEARRGAGWERLAYRFAAGASDTEHRAIANAIADRNRHLAEKSLRHHLMVEANTMLSAGA</sequence>
<gene>
    <name evidence="6" type="ORF">EV668_1735</name>
</gene>
<evidence type="ECO:0000256" key="3">
    <source>
        <dbReference type="ARBA" id="ARBA00023163"/>
    </source>
</evidence>
<evidence type="ECO:0000313" key="7">
    <source>
        <dbReference type="Proteomes" id="UP000295122"/>
    </source>
</evidence>